<protein>
    <submittedName>
        <fullName evidence="5">Ankyrin repeat domain-containing protein 46</fullName>
    </submittedName>
</protein>
<accession>A0A2R5GF11</accession>
<keyword evidence="2 3" id="KW-0040">ANK repeat</keyword>
<dbReference type="PANTHER" id="PTHR24198:SF165">
    <property type="entry name" value="ANKYRIN REPEAT-CONTAINING PROTEIN-RELATED"/>
    <property type="match status" value="1"/>
</dbReference>
<gene>
    <name evidence="5" type="ORF">FCC1311_030632</name>
</gene>
<feature type="repeat" description="ANK" evidence="3">
    <location>
        <begin position="76"/>
        <end position="108"/>
    </location>
</feature>
<dbReference type="InParanoid" id="A0A2R5GF11"/>
<dbReference type="PANTHER" id="PTHR24198">
    <property type="entry name" value="ANKYRIN REPEAT AND PROTEIN KINASE DOMAIN-CONTAINING PROTEIN"/>
    <property type="match status" value="1"/>
</dbReference>
<reference evidence="5 6" key="1">
    <citation type="submission" date="2017-12" db="EMBL/GenBank/DDBJ databases">
        <title>Sequencing, de novo assembly and annotation of complete genome of a new Thraustochytrid species, strain FCC1311.</title>
        <authorList>
            <person name="Sedici K."/>
            <person name="Godart F."/>
            <person name="Aiese Cigliano R."/>
            <person name="Sanseverino W."/>
            <person name="Barakat M."/>
            <person name="Ortet P."/>
            <person name="Marechal E."/>
            <person name="Cagnac O."/>
            <person name="Amato A."/>
        </authorList>
    </citation>
    <scope>NUCLEOTIDE SEQUENCE [LARGE SCALE GENOMIC DNA]</scope>
</reference>
<dbReference type="Pfam" id="PF12796">
    <property type="entry name" value="Ank_2"/>
    <property type="match status" value="1"/>
</dbReference>
<keyword evidence="6" id="KW-1185">Reference proteome</keyword>
<dbReference type="PROSITE" id="PS50297">
    <property type="entry name" value="ANK_REP_REGION"/>
    <property type="match status" value="1"/>
</dbReference>
<evidence type="ECO:0000256" key="4">
    <source>
        <dbReference type="SAM" id="MobiDB-lite"/>
    </source>
</evidence>
<evidence type="ECO:0000256" key="1">
    <source>
        <dbReference type="ARBA" id="ARBA00022737"/>
    </source>
</evidence>
<dbReference type="SMART" id="SM00028">
    <property type="entry name" value="TPR"/>
    <property type="match status" value="4"/>
</dbReference>
<keyword evidence="1" id="KW-0677">Repeat</keyword>
<evidence type="ECO:0000256" key="3">
    <source>
        <dbReference type="PROSITE-ProRule" id="PRU00023"/>
    </source>
</evidence>
<dbReference type="InterPro" id="IPR036770">
    <property type="entry name" value="Ankyrin_rpt-contain_sf"/>
</dbReference>
<comment type="caution">
    <text evidence="5">The sequence shown here is derived from an EMBL/GenBank/DDBJ whole genome shotgun (WGS) entry which is preliminary data.</text>
</comment>
<evidence type="ECO:0000313" key="5">
    <source>
        <dbReference type="EMBL" id="GBG26841.1"/>
    </source>
</evidence>
<dbReference type="Proteomes" id="UP000241890">
    <property type="component" value="Unassembled WGS sequence"/>
</dbReference>
<dbReference type="SUPFAM" id="SSF48403">
    <property type="entry name" value="Ankyrin repeat"/>
    <property type="match status" value="1"/>
</dbReference>
<dbReference type="Pfam" id="PF13181">
    <property type="entry name" value="TPR_8"/>
    <property type="match status" value="1"/>
</dbReference>
<dbReference type="AlphaFoldDB" id="A0A2R5GF11"/>
<dbReference type="InterPro" id="IPR002110">
    <property type="entry name" value="Ankyrin_rpt"/>
</dbReference>
<dbReference type="SUPFAM" id="SSF48452">
    <property type="entry name" value="TPR-like"/>
    <property type="match status" value="1"/>
</dbReference>
<evidence type="ECO:0000313" key="6">
    <source>
        <dbReference type="Proteomes" id="UP000241890"/>
    </source>
</evidence>
<dbReference type="Gene3D" id="1.25.40.10">
    <property type="entry name" value="Tetratricopeptide repeat domain"/>
    <property type="match status" value="2"/>
</dbReference>
<organism evidence="5 6">
    <name type="scientific">Hondaea fermentalgiana</name>
    <dbReference type="NCBI Taxonomy" id="2315210"/>
    <lineage>
        <taxon>Eukaryota</taxon>
        <taxon>Sar</taxon>
        <taxon>Stramenopiles</taxon>
        <taxon>Bigyra</taxon>
        <taxon>Labyrinthulomycetes</taxon>
        <taxon>Thraustochytrida</taxon>
        <taxon>Thraustochytriidae</taxon>
        <taxon>Hondaea</taxon>
    </lineage>
</organism>
<dbReference type="Gene3D" id="1.25.40.20">
    <property type="entry name" value="Ankyrin repeat-containing domain"/>
    <property type="match status" value="1"/>
</dbReference>
<dbReference type="InterPro" id="IPR019734">
    <property type="entry name" value="TPR_rpt"/>
</dbReference>
<dbReference type="InterPro" id="IPR011990">
    <property type="entry name" value="TPR-like_helical_dom_sf"/>
</dbReference>
<dbReference type="SMART" id="SM00248">
    <property type="entry name" value="ANK"/>
    <property type="match status" value="2"/>
</dbReference>
<proteinExistence type="predicted"/>
<sequence>MEEERPRGKFARVASLWDLDKTAKIGDDHALLAKRLAGRPGEDRDAALLDAARRGASGVAKKLGQNGANPNARGPRGRTALHLAALSGNLDTVRAVLEEGADKSVLDDAKADAAALARAIGKHHIAHVIDAWSSPYDDQVFGFGDAQAPAEPSAALATRDNVQLLESGIAQKRAVFGSRHPGLAPTLSKLAQAYELAGRLKESAQAQLEACELAPTPERYFRLARARMAIREPKEAVIACEQGLLLVPGICDAVAESAMRRRLLLARGAAQGAVGDFCAQADTYRQVVSLAESKTSNNEDFSLVRPLVGLGEALGRQRAHRESVQIFARALQIADRHLPSAHSDIGIIMEHLANALTDAHEFHKAQALYRRIMEIQRANRLDTGATHDRMATSIVRQHKFAKDQHRKRRVEASSRRRNLVKG</sequence>
<name>A0A2R5GF11_9STRA</name>
<evidence type="ECO:0000256" key="2">
    <source>
        <dbReference type="ARBA" id="ARBA00023043"/>
    </source>
</evidence>
<dbReference type="PROSITE" id="PS50088">
    <property type="entry name" value="ANK_REPEAT"/>
    <property type="match status" value="1"/>
</dbReference>
<feature type="region of interest" description="Disordered" evidence="4">
    <location>
        <begin position="398"/>
        <end position="422"/>
    </location>
</feature>
<dbReference type="EMBL" id="BEYU01000025">
    <property type="protein sequence ID" value="GBG26841.1"/>
    <property type="molecule type" value="Genomic_DNA"/>
</dbReference>